<evidence type="ECO:0000313" key="2">
    <source>
        <dbReference type="Proteomes" id="UP000235371"/>
    </source>
</evidence>
<organism evidence="1 2">
    <name type="scientific">Hyaloscypha bicolor E</name>
    <dbReference type="NCBI Taxonomy" id="1095630"/>
    <lineage>
        <taxon>Eukaryota</taxon>
        <taxon>Fungi</taxon>
        <taxon>Dikarya</taxon>
        <taxon>Ascomycota</taxon>
        <taxon>Pezizomycotina</taxon>
        <taxon>Leotiomycetes</taxon>
        <taxon>Helotiales</taxon>
        <taxon>Hyaloscyphaceae</taxon>
        <taxon>Hyaloscypha</taxon>
        <taxon>Hyaloscypha bicolor</taxon>
    </lineage>
</organism>
<name>A0A2J6SV42_9HELO</name>
<dbReference type="OrthoDB" id="10588413at2759"/>
<dbReference type="GeneID" id="36591810"/>
<sequence>MPMAVRVPLLQPLRIQGLSRSLRVFQGLPGVQRGSPSVAAFCYASALAGVPPLPSVKQNVGGFRPDTPSTHQAPAPPAFSTRQIGHVHVLVYPHHSLSPALVHRNSSKWQGHTNGATFEVARALPQSWRVSHVIALGDVRVWNPKMRPRPLNWLRFPSSAVGKN</sequence>
<dbReference type="AlphaFoldDB" id="A0A2J6SV42"/>
<keyword evidence="2" id="KW-1185">Reference proteome</keyword>
<reference evidence="1 2" key="1">
    <citation type="submission" date="2016-04" db="EMBL/GenBank/DDBJ databases">
        <title>A degradative enzymes factory behind the ericoid mycorrhizal symbiosis.</title>
        <authorList>
            <consortium name="DOE Joint Genome Institute"/>
            <person name="Martino E."/>
            <person name="Morin E."/>
            <person name="Grelet G."/>
            <person name="Kuo A."/>
            <person name="Kohler A."/>
            <person name="Daghino S."/>
            <person name="Barry K."/>
            <person name="Choi C."/>
            <person name="Cichocki N."/>
            <person name="Clum A."/>
            <person name="Copeland A."/>
            <person name="Hainaut M."/>
            <person name="Haridas S."/>
            <person name="Labutti K."/>
            <person name="Lindquist E."/>
            <person name="Lipzen A."/>
            <person name="Khouja H.-R."/>
            <person name="Murat C."/>
            <person name="Ohm R."/>
            <person name="Olson A."/>
            <person name="Spatafora J."/>
            <person name="Veneault-Fourrey C."/>
            <person name="Henrissat B."/>
            <person name="Grigoriev I."/>
            <person name="Martin F."/>
            <person name="Perotto S."/>
        </authorList>
    </citation>
    <scope>NUCLEOTIDE SEQUENCE [LARGE SCALE GENOMIC DNA]</scope>
    <source>
        <strain evidence="1 2">E</strain>
    </source>
</reference>
<dbReference type="InParanoid" id="A0A2J6SV42"/>
<dbReference type="EMBL" id="KZ613859">
    <property type="protein sequence ID" value="PMD54638.1"/>
    <property type="molecule type" value="Genomic_DNA"/>
</dbReference>
<evidence type="ECO:0000313" key="1">
    <source>
        <dbReference type="EMBL" id="PMD54638.1"/>
    </source>
</evidence>
<accession>A0A2J6SV42</accession>
<proteinExistence type="predicted"/>
<dbReference type="Proteomes" id="UP000235371">
    <property type="component" value="Unassembled WGS sequence"/>
</dbReference>
<dbReference type="RefSeq" id="XP_024731542.1">
    <property type="nucleotide sequence ID" value="XM_024883733.1"/>
</dbReference>
<protein>
    <submittedName>
        <fullName evidence="1">Uncharacterized protein</fullName>
    </submittedName>
</protein>
<gene>
    <name evidence="1" type="ORF">K444DRAFT_634352</name>
</gene>